<organism evidence="2 4">
    <name type="scientific">Medicago truncatula</name>
    <name type="common">Barrel medic</name>
    <name type="synonym">Medicago tribuloides</name>
    <dbReference type="NCBI Taxonomy" id="3880"/>
    <lineage>
        <taxon>Eukaryota</taxon>
        <taxon>Viridiplantae</taxon>
        <taxon>Streptophyta</taxon>
        <taxon>Embryophyta</taxon>
        <taxon>Tracheophyta</taxon>
        <taxon>Spermatophyta</taxon>
        <taxon>Magnoliopsida</taxon>
        <taxon>eudicotyledons</taxon>
        <taxon>Gunneridae</taxon>
        <taxon>Pentapetalae</taxon>
        <taxon>rosids</taxon>
        <taxon>fabids</taxon>
        <taxon>Fabales</taxon>
        <taxon>Fabaceae</taxon>
        <taxon>Papilionoideae</taxon>
        <taxon>50 kb inversion clade</taxon>
        <taxon>NPAAA clade</taxon>
        <taxon>Hologalegina</taxon>
        <taxon>IRL clade</taxon>
        <taxon>Trifolieae</taxon>
        <taxon>Medicago</taxon>
    </lineage>
</organism>
<dbReference type="Proteomes" id="UP000002051">
    <property type="component" value="Chromosome 2"/>
</dbReference>
<keyword evidence="1" id="KW-0472">Membrane</keyword>
<dbReference type="EnsemblPlants" id="KEH37586">
    <property type="protein sequence ID" value="KEH37586"/>
    <property type="gene ID" value="MTR_2g041680"/>
</dbReference>
<reference evidence="2 4" key="2">
    <citation type="journal article" date="2014" name="BMC Genomics">
        <title>An improved genome release (version Mt4.0) for the model legume Medicago truncatula.</title>
        <authorList>
            <person name="Tang H."/>
            <person name="Krishnakumar V."/>
            <person name="Bidwell S."/>
            <person name="Rosen B."/>
            <person name="Chan A."/>
            <person name="Zhou S."/>
            <person name="Gentzbittel L."/>
            <person name="Childs K.L."/>
            <person name="Yandell M."/>
            <person name="Gundlach H."/>
            <person name="Mayer K.F."/>
            <person name="Schwartz D.C."/>
            <person name="Town C.D."/>
        </authorList>
    </citation>
    <scope>GENOME REANNOTATION</scope>
    <source>
        <strain evidence="2">A17</strain>
        <strain evidence="3 4">cv. Jemalong A17</strain>
    </source>
</reference>
<keyword evidence="1 2" id="KW-0812">Transmembrane</keyword>
<proteinExistence type="predicted"/>
<evidence type="ECO:0000256" key="1">
    <source>
        <dbReference type="SAM" id="Phobius"/>
    </source>
</evidence>
<accession>A0A072V7H3</accession>
<keyword evidence="4" id="KW-1185">Reference proteome</keyword>
<reference evidence="2 4" key="1">
    <citation type="journal article" date="2011" name="Nature">
        <title>The Medicago genome provides insight into the evolution of rhizobial symbioses.</title>
        <authorList>
            <person name="Young N.D."/>
            <person name="Debelle F."/>
            <person name="Oldroyd G.E."/>
            <person name="Geurts R."/>
            <person name="Cannon S.B."/>
            <person name="Udvardi M.K."/>
            <person name="Benedito V.A."/>
            <person name="Mayer K.F."/>
            <person name="Gouzy J."/>
            <person name="Schoof H."/>
            <person name="Van de Peer Y."/>
            <person name="Proost S."/>
            <person name="Cook D.R."/>
            <person name="Meyers B.C."/>
            <person name="Spannagl M."/>
            <person name="Cheung F."/>
            <person name="De Mita S."/>
            <person name="Krishnakumar V."/>
            <person name="Gundlach H."/>
            <person name="Zhou S."/>
            <person name="Mudge J."/>
            <person name="Bharti A.K."/>
            <person name="Murray J.D."/>
            <person name="Naoumkina M.A."/>
            <person name="Rosen B."/>
            <person name="Silverstein K.A."/>
            <person name="Tang H."/>
            <person name="Rombauts S."/>
            <person name="Zhao P.X."/>
            <person name="Zhou P."/>
            <person name="Barbe V."/>
            <person name="Bardou P."/>
            <person name="Bechner M."/>
            <person name="Bellec A."/>
            <person name="Berger A."/>
            <person name="Berges H."/>
            <person name="Bidwell S."/>
            <person name="Bisseling T."/>
            <person name="Choisne N."/>
            <person name="Couloux A."/>
            <person name="Denny R."/>
            <person name="Deshpande S."/>
            <person name="Dai X."/>
            <person name="Doyle J.J."/>
            <person name="Dudez A.M."/>
            <person name="Farmer A.D."/>
            <person name="Fouteau S."/>
            <person name="Franken C."/>
            <person name="Gibelin C."/>
            <person name="Gish J."/>
            <person name="Goldstein S."/>
            <person name="Gonzalez A.J."/>
            <person name="Green P.J."/>
            <person name="Hallab A."/>
            <person name="Hartog M."/>
            <person name="Hua A."/>
            <person name="Humphray S.J."/>
            <person name="Jeong D.H."/>
            <person name="Jing Y."/>
            <person name="Jocker A."/>
            <person name="Kenton S.M."/>
            <person name="Kim D.J."/>
            <person name="Klee K."/>
            <person name="Lai H."/>
            <person name="Lang C."/>
            <person name="Lin S."/>
            <person name="Macmil S.L."/>
            <person name="Magdelenat G."/>
            <person name="Matthews L."/>
            <person name="McCorrison J."/>
            <person name="Monaghan E.L."/>
            <person name="Mun J.H."/>
            <person name="Najar F.Z."/>
            <person name="Nicholson C."/>
            <person name="Noirot C."/>
            <person name="O'Bleness M."/>
            <person name="Paule C.R."/>
            <person name="Poulain J."/>
            <person name="Prion F."/>
            <person name="Qin B."/>
            <person name="Qu C."/>
            <person name="Retzel E.F."/>
            <person name="Riddle C."/>
            <person name="Sallet E."/>
            <person name="Samain S."/>
            <person name="Samson N."/>
            <person name="Sanders I."/>
            <person name="Saurat O."/>
            <person name="Scarpelli C."/>
            <person name="Schiex T."/>
            <person name="Segurens B."/>
            <person name="Severin A.J."/>
            <person name="Sherrier D.J."/>
            <person name="Shi R."/>
            <person name="Sims S."/>
            <person name="Singer S.R."/>
            <person name="Sinharoy S."/>
            <person name="Sterck L."/>
            <person name="Viollet A."/>
            <person name="Wang B.B."/>
            <person name="Wang K."/>
            <person name="Wang M."/>
            <person name="Wang X."/>
            <person name="Warfsmann J."/>
            <person name="Weissenbach J."/>
            <person name="White D.D."/>
            <person name="White J.D."/>
            <person name="Wiley G.B."/>
            <person name="Wincker P."/>
            <person name="Xing Y."/>
            <person name="Yang L."/>
            <person name="Yao Z."/>
            <person name="Ying F."/>
            <person name="Zhai J."/>
            <person name="Zhou L."/>
            <person name="Zuber A."/>
            <person name="Denarie J."/>
            <person name="Dixon R.A."/>
            <person name="May G.D."/>
            <person name="Schwartz D.C."/>
            <person name="Rogers J."/>
            <person name="Quetier F."/>
            <person name="Town C.D."/>
            <person name="Roe B.A."/>
        </authorList>
    </citation>
    <scope>NUCLEOTIDE SEQUENCE [LARGE SCALE GENOMIC DNA]</scope>
    <source>
        <strain evidence="2">A17</strain>
        <strain evidence="3 4">cv. Jemalong A17</strain>
    </source>
</reference>
<evidence type="ECO:0000313" key="3">
    <source>
        <dbReference type="EnsemblPlants" id="KEH37586"/>
    </source>
</evidence>
<protein>
    <submittedName>
        <fullName evidence="2">Transmembrane protein, putative</fullName>
    </submittedName>
</protein>
<dbReference type="HOGENOM" id="CLU_1350678_0_0_1"/>
<evidence type="ECO:0000313" key="2">
    <source>
        <dbReference type="EMBL" id="KEH37586.1"/>
    </source>
</evidence>
<feature type="transmembrane region" description="Helical" evidence="1">
    <location>
        <begin position="21"/>
        <end position="42"/>
    </location>
</feature>
<dbReference type="EMBL" id="CM001218">
    <property type="protein sequence ID" value="KEH37586.1"/>
    <property type="molecule type" value="Genomic_DNA"/>
</dbReference>
<reference evidence="3" key="3">
    <citation type="submission" date="2015-04" db="UniProtKB">
        <authorList>
            <consortium name="EnsemblPlants"/>
        </authorList>
    </citation>
    <scope>IDENTIFICATION</scope>
    <source>
        <strain evidence="3">cv. Jemalong A17</strain>
    </source>
</reference>
<gene>
    <name evidence="2" type="ordered locus">MTR_2g041680</name>
</gene>
<sequence length="203" mass="23322">MKFIEGSKPKNENSKNSNLKISVLPSSSYLSSTIFILAAHLYHFFYDFINNGEGVRIQWKWWKKDRKMMEEPKNLNLKFSTSRFLILVPLRISFLGFGPSHYMTHHPVCHRKKICEECDKGNVNEGANAEEEGPQKHVYTATMQLLMVDRRRNRNGCAARCLQNKEELQVASTSLKLMVVFDCGHPHSVDGLVMTVVVMKFAL</sequence>
<evidence type="ECO:0000313" key="4">
    <source>
        <dbReference type="Proteomes" id="UP000002051"/>
    </source>
</evidence>
<dbReference type="AlphaFoldDB" id="A0A072V7H3"/>
<name>A0A072V7H3_MEDTR</name>
<keyword evidence="1" id="KW-1133">Transmembrane helix</keyword>